<comment type="caution">
    <text evidence="5">The sequence shown here is derived from an EMBL/GenBank/DDBJ whole genome shotgun (WGS) entry which is preliminary data.</text>
</comment>
<dbReference type="InterPro" id="IPR025092">
    <property type="entry name" value="Glyco_hydro_66"/>
</dbReference>
<dbReference type="InterPro" id="IPR013780">
    <property type="entry name" value="Glyco_hydro_b"/>
</dbReference>
<dbReference type="Pfam" id="PF13199">
    <property type="entry name" value="Glyco_hydro_66"/>
    <property type="match status" value="1"/>
</dbReference>
<proteinExistence type="inferred from homology"/>
<organism evidence="5 6">
    <name type="scientific">Paenactinomyces guangxiensis</name>
    <dbReference type="NCBI Taxonomy" id="1490290"/>
    <lineage>
        <taxon>Bacteria</taxon>
        <taxon>Bacillati</taxon>
        <taxon>Bacillota</taxon>
        <taxon>Bacilli</taxon>
        <taxon>Bacillales</taxon>
        <taxon>Thermoactinomycetaceae</taxon>
        <taxon>Paenactinomyces</taxon>
    </lineage>
</organism>
<keyword evidence="2" id="KW-0732">Signal</keyword>
<evidence type="ECO:0000313" key="5">
    <source>
        <dbReference type="EMBL" id="MBA4496445.1"/>
    </source>
</evidence>
<dbReference type="InterPro" id="IPR008979">
    <property type="entry name" value="Galactose-bd-like_sf"/>
</dbReference>
<protein>
    <submittedName>
        <fullName evidence="5">Carbohydrate binding domain-containing protein</fullName>
    </submittedName>
</protein>
<dbReference type="Gene3D" id="2.60.40.1180">
    <property type="entry name" value="Golgi alpha-mannosidase II"/>
    <property type="match status" value="1"/>
</dbReference>
<dbReference type="EMBL" id="JACEIQ010000035">
    <property type="protein sequence ID" value="MBA4496445.1"/>
    <property type="molecule type" value="Genomic_DNA"/>
</dbReference>
<evidence type="ECO:0000259" key="4">
    <source>
        <dbReference type="Pfam" id="PF02018"/>
    </source>
</evidence>
<dbReference type="InterPro" id="IPR003305">
    <property type="entry name" value="CenC_carb-bd"/>
</dbReference>
<evidence type="ECO:0000256" key="3">
    <source>
        <dbReference type="ARBA" id="ARBA00022801"/>
    </source>
</evidence>
<dbReference type="InterPro" id="IPR013783">
    <property type="entry name" value="Ig-like_fold"/>
</dbReference>
<dbReference type="InterPro" id="IPR017853">
    <property type="entry name" value="GH"/>
</dbReference>
<dbReference type="AlphaFoldDB" id="A0A7W2AA60"/>
<evidence type="ECO:0000313" key="6">
    <source>
        <dbReference type="Proteomes" id="UP000535491"/>
    </source>
</evidence>
<dbReference type="Gene3D" id="2.60.40.10">
    <property type="entry name" value="Immunoglobulins"/>
    <property type="match status" value="1"/>
</dbReference>
<sequence length="784" mass="88699">MGFILRDEPGEVDHEKYNGFYASKPEKSVSVFNRMMLVFLLVLTFLLPAVHTTDQVFAYSDGSVIQEVSTDLPRYNPGQKVNITVNLANKTGVSLNNATATLYFNHLEKQIGSDKKTFTLNHNESATLSFSWLPPGTDFQGYLVEVWIKDSAGNIIDHLNTAVDVSSTWTKFPRYGYLSTYNAQSAETSAKHVENLAKYHINALQFYDWHWKHHVPLSGSVDNPSETWKDVANRTVYKQTVVDYINAAHQSNISAMAYNLINGAFDGYETDGSGVKKTWGIFEDHTHNNQWGYPLPNGWSTSRIWFMNPANTEWQNYLINKHKDVFSAFNFDGWHVDQVGEWPNINKFDYNGFPIDQAEGFASFLRNAKAQLPNKSIVFNNVNTYGYEDTVKRDVDILYMELWDDRDFSNVKEFLDKQTTLSGGKASVFPLYMNYNYQEKFSDSSPGYFNTPAVLLADAGIFAMGAQHLELGDNLNMLCHEYFPNKHLIMSEELKKKLLVLYDFAVAYENLLRDGLVNTSNRVELEGLPSSTKSEANKVWTFTKAGKGYEVIHMINQLGINDPAIRDKEGTKPAPTAKTNVTVKYYYSNGPVTRVNYASPDYYNGKTYQIPFTTGSDTNGNYVEFTVPTLQYWDMVYIQTGSEPGTLLTNGGFETGDIQGWTEWHPSGQTAKYGVDSNDAYEGTKKLYFWDVNAYQQSVHQVKTGLPNGTYTLTAWVKTTAYAGQPLIARMELNDSYTNMVVDGTWRQYSADIYVSNGQVDVGFYIHSPGATSMQIDDVKLIKK</sequence>
<keyword evidence="6" id="KW-1185">Reference proteome</keyword>
<dbReference type="Gene3D" id="3.20.20.80">
    <property type="entry name" value="Glycosidases"/>
    <property type="match status" value="1"/>
</dbReference>
<accession>A0A7W2AA60</accession>
<comment type="similarity">
    <text evidence="1">Belongs to the glycosyl hydrolase 66 family.</text>
</comment>
<dbReference type="Pfam" id="PF02018">
    <property type="entry name" value="CBM_4_9"/>
    <property type="match status" value="1"/>
</dbReference>
<evidence type="ECO:0000256" key="2">
    <source>
        <dbReference type="ARBA" id="ARBA00022729"/>
    </source>
</evidence>
<keyword evidence="3" id="KW-0378">Hydrolase</keyword>
<name>A0A7W2AA60_9BACL</name>
<dbReference type="RefSeq" id="WP_181754875.1">
    <property type="nucleotide sequence ID" value="NZ_JACEIQ010000035.1"/>
</dbReference>
<dbReference type="CDD" id="cd14745">
    <property type="entry name" value="GH66"/>
    <property type="match status" value="1"/>
</dbReference>
<dbReference type="Gene3D" id="2.60.120.260">
    <property type="entry name" value="Galactose-binding domain-like"/>
    <property type="match status" value="1"/>
</dbReference>
<feature type="domain" description="CBM-cenC" evidence="4">
    <location>
        <begin position="647"/>
        <end position="769"/>
    </location>
</feature>
<dbReference type="SUPFAM" id="SSF51445">
    <property type="entry name" value="(Trans)glycosidases"/>
    <property type="match status" value="1"/>
</dbReference>
<reference evidence="5 6" key="1">
    <citation type="submission" date="2020-07" db="EMBL/GenBank/DDBJ databases">
        <authorList>
            <person name="Feng H."/>
        </authorList>
    </citation>
    <scope>NUCLEOTIDE SEQUENCE [LARGE SCALE GENOMIC DNA]</scope>
    <source>
        <strain evidence="6">s-10</strain>
    </source>
</reference>
<dbReference type="GO" id="GO:0016798">
    <property type="term" value="F:hydrolase activity, acting on glycosyl bonds"/>
    <property type="evidence" value="ECO:0007669"/>
    <property type="project" value="InterPro"/>
</dbReference>
<evidence type="ECO:0000256" key="1">
    <source>
        <dbReference type="ARBA" id="ARBA00010837"/>
    </source>
</evidence>
<dbReference type="Proteomes" id="UP000535491">
    <property type="component" value="Unassembled WGS sequence"/>
</dbReference>
<gene>
    <name evidence="5" type="ORF">H1191_19475</name>
</gene>
<dbReference type="SUPFAM" id="SSF49785">
    <property type="entry name" value="Galactose-binding domain-like"/>
    <property type="match status" value="1"/>
</dbReference>